<feature type="compositionally biased region" description="Low complexity" evidence="1">
    <location>
        <begin position="561"/>
        <end position="577"/>
    </location>
</feature>
<evidence type="ECO:0000256" key="1">
    <source>
        <dbReference type="SAM" id="MobiDB-lite"/>
    </source>
</evidence>
<organism evidence="2 3">
    <name type="scientific">Letharia columbiana</name>
    <dbReference type="NCBI Taxonomy" id="112416"/>
    <lineage>
        <taxon>Eukaryota</taxon>
        <taxon>Fungi</taxon>
        <taxon>Dikarya</taxon>
        <taxon>Ascomycota</taxon>
        <taxon>Pezizomycotina</taxon>
        <taxon>Lecanoromycetes</taxon>
        <taxon>OSLEUM clade</taxon>
        <taxon>Lecanoromycetidae</taxon>
        <taxon>Lecanorales</taxon>
        <taxon>Lecanorineae</taxon>
        <taxon>Parmeliaceae</taxon>
        <taxon>Letharia</taxon>
    </lineage>
</organism>
<feature type="region of interest" description="Disordered" evidence="1">
    <location>
        <begin position="125"/>
        <end position="225"/>
    </location>
</feature>
<feature type="compositionally biased region" description="Polar residues" evidence="1">
    <location>
        <begin position="578"/>
        <end position="609"/>
    </location>
</feature>
<dbReference type="GeneID" id="59290384"/>
<dbReference type="RefSeq" id="XP_037162608.1">
    <property type="nucleotide sequence ID" value="XM_037310626.1"/>
</dbReference>
<evidence type="ECO:0000313" key="3">
    <source>
        <dbReference type="Proteomes" id="UP000578531"/>
    </source>
</evidence>
<feature type="compositionally biased region" description="Polar residues" evidence="1">
    <location>
        <begin position="159"/>
        <end position="185"/>
    </location>
</feature>
<evidence type="ECO:0000313" key="2">
    <source>
        <dbReference type="EMBL" id="KAF6233186.1"/>
    </source>
</evidence>
<feature type="compositionally biased region" description="Acidic residues" evidence="1">
    <location>
        <begin position="65"/>
        <end position="74"/>
    </location>
</feature>
<proteinExistence type="predicted"/>
<comment type="caution">
    <text evidence="2">The sequence shown here is derived from an EMBL/GenBank/DDBJ whole genome shotgun (WGS) entry which is preliminary data.</text>
</comment>
<keyword evidence="3" id="KW-1185">Reference proteome</keyword>
<accession>A0A8H6L2K9</accession>
<name>A0A8H6L2K9_9LECA</name>
<dbReference type="EMBL" id="JACCJC010000041">
    <property type="protein sequence ID" value="KAF6233186.1"/>
    <property type="molecule type" value="Genomic_DNA"/>
</dbReference>
<sequence length="720" mass="78112">MSMDVIANGLGADNSSTPPLSRSGKPESGDKPPSVIGQRVELPPAHESNDSTDSYNSTSASSSTDELETDGKDDDCDRMVEKWRLIRLADKNRVQKKKIYPTHEVYVAPFGQNYSKFYEAFRQGVSTPQAPRRPAPTIPAKRPAAVSKQTAKRRRQNDRTSLPRSDQHQARTISAQRSAAITTKASFGAKSNEVAPTSNIARESPMTPRPRSDSEAKEQPSRRKGVGIYAGNWEYVTDEEKVPEYLSLAEKTADFEGRTTRRAYAKMTSEEGAGDSGHTVGPPSGNNVRKSGRARNAVDYTRLPGPKENTREITTPEQIEAGDIVFARETEQISTSTSASSTSNRSTLMPDHPSRSTSTSTAMILEQLERPKLSWNAIVYEVLATSETPLTFPQLVQGIKDRFPFFNASSQDKVLKSGLKNPLYFHEAFCKGEIINGKQTWALKPGEFVDKKTGEVLTPRPLHTIADPLLTAQAHEMEDQSPRDLTSKTSQSYHPRSKNPRFGREILNSPEIPDSQDAKATTPSPQEADSRIVTEHAWNLQHPHQQTPPNVRYRAHELADSSDGSSTTTSFGTSPSGQAPQLASQWTNMTGSPMNVTSTSRSPITAGAKTQNVQDLTGAIVNEPSATADRSPGALQAAQLRTSSIPSRTGEGGRGSSSNTTQATSTLVPLLHAGLPTSVPTLLEECAATSQTPTVSPAAPTPSVIPLSCMQLDADRLALR</sequence>
<feature type="region of interest" description="Disordered" evidence="1">
    <location>
        <begin position="331"/>
        <end position="359"/>
    </location>
</feature>
<reference evidence="2 3" key="1">
    <citation type="journal article" date="2020" name="Genomics">
        <title>Complete, high-quality genomes from long-read metagenomic sequencing of two wolf lichen thalli reveals enigmatic genome architecture.</title>
        <authorList>
            <person name="McKenzie S.K."/>
            <person name="Walston R.F."/>
            <person name="Allen J.L."/>
        </authorList>
    </citation>
    <scope>NUCLEOTIDE SEQUENCE [LARGE SCALE GENOMIC DNA]</scope>
    <source>
        <strain evidence="2">WasteWater2</strain>
    </source>
</reference>
<feature type="region of interest" description="Disordered" evidence="1">
    <location>
        <begin position="557"/>
        <end position="609"/>
    </location>
</feature>
<feature type="compositionally biased region" description="Low complexity" evidence="1">
    <location>
        <begin position="51"/>
        <end position="64"/>
    </location>
</feature>
<feature type="compositionally biased region" description="Basic and acidic residues" evidence="1">
    <location>
        <begin position="210"/>
        <end position="221"/>
    </location>
</feature>
<feature type="region of interest" description="Disordered" evidence="1">
    <location>
        <begin position="476"/>
        <end position="529"/>
    </location>
</feature>
<gene>
    <name evidence="2" type="ORF">HO173_008730</name>
</gene>
<feature type="region of interest" description="Disordered" evidence="1">
    <location>
        <begin position="1"/>
        <end position="77"/>
    </location>
</feature>
<feature type="compositionally biased region" description="Low complexity" evidence="1">
    <location>
        <begin position="334"/>
        <end position="347"/>
    </location>
</feature>
<dbReference type="OrthoDB" id="5359897at2759"/>
<feature type="compositionally biased region" description="Polar residues" evidence="1">
    <location>
        <begin position="518"/>
        <end position="527"/>
    </location>
</feature>
<feature type="compositionally biased region" description="Basic and acidic residues" evidence="1">
    <location>
        <begin position="476"/>
        <end position="486"/>
    </location>
</feature>
<feature type="region of interest" description="Disordered" evidence="1">
    <location>
        <begin position="641"/>
        <end position="662"/>
    </location>
</feature>
<dbReference type="Proteomes" id="UP000578531">
    <property type="component" value="Unassembled WGS sequence"/>
</dbReference>
<protein>
    <submittedName>
        <fullName evidence="2">Uncharacterized protein</fullName>
    </submittedName>
</protein>
<feature type="region of interest" description="Disordered" evidence="1">
    <location>
        <begin position="268"/>
        <end position="310"/>
    </location>
</feature>
<dbReference type="AlphaFoldDB" id="A0A8H6L2K9"/>